<dbReference type="EMBL" id="JAYMYS010000008">
    <property type="protein sequence ID" value="KAK7383162.1"/>
    <property type="molecule type" value="Genomic_DNA"/>
</dbReference>
<proteinExistence type="predicted"/>
<keyword evidence="2" id="KW-1185">Reference proteome</keyword>
<gene>
    <name evidence="1" type="ORF">VNO78_28833</name>
</gene>
<evidence type="ECO:0000313" key="1">
    <source>
        <dbReference type="EMBL" id="KAK7383162.1"/>
    </source>
</evidence>
<dbReference type="Proteomes" id="UP001386955">
    <property type="component" value="Unassembled WGS sequence"/>
</dbReference>
<comment type="caution">
    <text evidence="1">The sequence shown here is derived from an EMBL/GenBank/DDBJ whole genome shotgun (WGS) entry which is preliminary data.</text>
</comment>
<organism evidence="1 2">
    <name type="scientific">Psophocarpus tetragonolobus</name>
    <name type="common">Winged bean</name>
    <name type="synonym">Dolichos tetragonolobus</name>
    <dbReference type="NCBI Taxonomy" id="3891"/>
    <lineage>
        <taxon>Eukaryota</taxon>
        <taxon>Viridiplantae</taxon>
        <taxon>Streptophyta</taxon>
        <taxon>Embryophyta</taxon>
        <taxon>Tracheophyta</taxon>
        <taxon>Spermatophyta</taxon>
        <taxon>Magnoliopsida</taxon>
        <taxon>eudicotyledons</taxon>
        <taxon>Gunneridae</taxon>
        <taxon>Pentapetalae</taxon>
        <taxon>rosids</taxon>
        <taxon>fabids</taxon>
        <taxon>Fabales</taxon>
        <taxon>Fabaceae</taxon>
        <taxon>Papilionoideae</taxon>
        <taxon>50 kb inversion clade</taxon>
        <taxon>NPAAA clade</taxon>
        <taxon>indigoferoid/millettioid clade</taxon>
        <taxon>Phaseoleae</taxon>
        <taxon>Psophocarpus</taxon>
    </lineage>
</organism>
<protein>
    <submittedName>
        <fullName evidence="1">Uncharacterized protein</fullName>
    </submittedName>
</protein>
<evidence type="ECO:0000313" key="2">
    <source>
        <dbReference type="Proteomes" id="UP001386955"/>
    </source>
</evidence>
<accession>A0AAN9RTW2</accession>
<name>A0AAN9RTW2_PSOTE</name>
<sequence>MSIIHEALRNVVLYNFGTFVVCLLAVRSSQETENNEFYQETSCHKCQFLCRFLFFIPGDTAETLPQVKTLSCTSISRNVKELESQAAIKKARLIPPWEQALSATLYNPIHVVKMMLHITKTYMVSSIQSTSIEYNNN</sequence>
<dbReference type="AlphaFoldDB" id="A0AAN9RTW2"/>
<reference evidence="1 2" key="1">
    <citation type="submission" date="2024-01" db="EMBL/GenBank/DDBJ databases">
        <title>The genomes of 5 underutilized Papilionoideae crops provide insights into root nodulation and disease resistanc.</title>
        <authorList>
            <person name="Jiang F."/>
        </authorList>
    </citation>
    <scope>NUCLEOTIDE SEQUENCE [LARGE SCALE GENOMIC DNA]</scope>
    <source>
        <strain evidence="1">DUOXIRENSHENG_FW03</strain>
        <tissue evidence="1">Leaves</tissue>
    </source>
</reference>